<reference evidence="2 3" key="1">
    <citation type="submission" date="2023-03" db="EMBL/GenBank/DDBJ databases">
        <title>Isolation and description of six Streptomyces strains from soil environments, able to metabolize different microbial glucans.</title>
        <authorList>
            <person name="Widen T."/>
            <person name="Larsbrink J."/>
        </authorList>
    </citation>
    <scope>NUCLEOTIDE SEQUENCE [LARGE SCALE GENOMIC DNA]</scope>
    <source>
        <strain evidence="2 3">Alt3</strain>
    </source>
</reference>
<evidence type="ECO:0000256" key="1">
    <source>
        <dbReference type="SAM" id="SignalP"/>
    </source>
</evidence>
<keyword evidence="3" id="KW-1185">Reference proteome</keyword>
<dbReference type="EMBL" id="CP120983">
    <property type="protein sequence ID" value="WLQ62798.1"/>
    <property type="molecule type" value="Genomic_DNA"/>
</dbReference>
<dbReference type="Proteomes" id="UP001224433">
    <property type="component" value="Chromosome"/>
</dbReference>
<evidence type="ECO:0000313" key="3">
    <source>
        <dbReference type="Proteomes" id="UP001224433"/>
    </source>
</evidence>
<protein>
    <submittedName>
        <fullName evidence="2">Uncharacterized protein</fullName>
    </submittedName>
</protein>
<dbReference type="RefSeq" id="WP_306102857.1">
    <property type="nucleotide sequence ID" value="NZ_CP120983.1"/>
</dbReference>
<evidence type="ECO:0000313" key="2">
    <source>
        <dbReference type="EMBL" id="WLQ62798.1"/>
    </source>
</evidence>
<keyword evidence="1" id="KW-0732">Signal</keyword>
<feature type="signal peptide" evidence="1">
    <location>
        <begin position="1"/>
        <end position="43"/>
    </location>
</feature>
<feature type="chain" id="PRO_5045623501" evidence="1">
    <location>
        <begin position="44"/>
        <end position="143"/>
    </location>
</feature>
<proteinExistence type="predicted"/>
<organism evidence="2 3">
    <name type="scientific">Streptomyces glycanivorans</name>
    <dbReference type="NCBI Taxonomy" id="3033808"/>
    <lineage>
        <taxon>Bacteria</taxon>
        <taxon>Bacillati</taxon>
        <taxon>Actinomycetota</taxon>
        <taxon>Actinomycetes</taxon>
        <taxon>Kitasatosporales</taxon>
        <taxon>Streptomycetaceae</taxon>
        <taxon>Streptomyces</taxon>
    </lineage>
</organism>
<name>A0ABY9J550_9ACTN</name>
<gene>
    <name evidence="2" type="ORF">P8A20_03945</name>
</gene>
<accession>A0ABY9J550</accession>
<sequence length="143" mass="14508">MAAMTRASARTDRRRSGNGLLTAPVWALMLLAVYLCCSPAATAAPGAEAPSAVTLRAFTPVHTAAVSVVVADAPDERGIGSSCHGPVDHSTAVVLPGHPAPLAQPCHSASPRTAPLGGAATIRGPSNDSVGSVDQLRLQIRRT</sequence>